<dbReference type="GeneID" id="77730266"/>
<proteinExistence type="predicted"/>
<dbReference type="InterPro" id="IPR000210">
    <property type="entry name" value="BTB/POZ_dom"/>
</dbReference>
<keyword evidence="4" id="KW-1185">Reference proteome</keyword>
<dbReference type="EMBL" id="JAKWFO010000013">
    <property type="protein sequence ID" value="KAI9632968.1"/>
    <property type="molecule type" value="Genomic_DNA"/>
</dbReference>
<evidence type="ECO:0000256" key="1">
    <source>
        <dbReference type="SAM" id="MobiDB-lite"/>
    </source>
</evidence>
<dbReference type="PROSITE" id="PS50097">
    <property type="entry name" value="BTB"/>
    <property type="match status" value="1"/>
</dbReference>
<feature type="domain" description="BTB" evidence="2">
    <location>
        <begin position="107"/>
        <end position="138"/>
    </location>
</feature>
<comment type="caution">
    <text evidence="3">The sequence shown here is derived from an EMBL/GenBank/DDBJ whole genome shotgun (WGS) entry which is preliminary data.</text>
</comment>
<sequence>MLKNGTSGLAPATMNATSPITQPAGSQPLKSDWLVLPVGSQSQAADGTVLLEASSIAHPLLTRPTALMASLNYILGRPGSVTSHPESLLAVLELLAARSTHIFTNPDDKVLLSSTAGSLFPASRSLLTTHSSFFANLFAIPPPLDVTGEPQPISLPSANPTSLALVLAVLAILGPTLKSDATQKLLRSALGAYQHYFTAKDLVGIGEALHFAHVYDISSFGREFIWPVLVRLPDLTPVIGFVLTAVISPRTPSRQLPYIKRLFDTGATEVPAELAAILRLHAPEHIGRYQAYYASRVRARKNLRIALRSGQALTDGGGNQFSLRCQGQHRTQEPGFRNRYGNPAGRPGCCKAFKSKRGSLGWKDLREKAADDVYAKVVGDTREWRHSEIVKVIERTVPCQTCARRLASTFILAIERYLEVYILSLITKLKGLAIAPKSKESADTPPSESLGETSGAAVQGLNTVSSGPDLNPLSPLQTAITTKSEPTPAQNPTILANITPKPIPIHGTTILVPVAQLSPATNAAGAAGPSLPLIPSFLALASSSPTKIAPDDEITLLSSDGIIHPTSRSLLSTYSPFFEGMFSTCSPSPSSSDKPQPLSLPSTPSAALALVLAVLVVVRDKEAAGALDKTILHSEVIKHQSALSVADLRTIAEAVALCRIYDIPKFETAFLWPVLDKVDHPPLIAYTLAAITRPRTERRHSLWAGTALRSGITRLPPDITTLAPRFRSPAPSHLHYPPPPLSQIYGPITDGGGANFVHNCGYGSSGWRYSKNPTGRWPTALSWDDARGLVADAVHAQIIQPGDTTESRTEILAIVKKVVGCGRCARRLTHMCDVPVQRFRSVPYEYTLRPRFWLLPSCYPDRLA</sequence>
<dbReference type="Proteomes" id="UP001164286">
    <property type="component" value="Unassembled WGS sequence"/>
</dbReference>
<feature type="compositionally biased region" description="Polar residues" evidence="1">
    <location>
        <begin position="14"/>
        <end position="25"/>
    </location>
</feature>
<evidence type="ECO:0000259" key="2">
    <source>
        <dbReference type="PROSITE" id="PS50097"/>
    </source>
</evidence>
<feature type="region of interest" description="Disordered" evidence="1">
    <location>
        <begin position="1"/>
        <end position="25"/>
    </location>
</feature>
<dbReference type="AlphaFoldDB" id="A0AA38LRW1"/>
<accession>A0AA38LRW1</accession>
<dbReference type="RefSeq" id="XP_052942745.1">
    <property type="nucleotide sequence ID" value="XM_053091061.1"/>
</dbReference>
<reference evidence="3" key="1">
    <citation type="journal article" date="2022" name="G3 (Bethesda)">
        <title>High quality genome of the basidiomycete yeast Dioszegia hungarica PDD-24b-2 isolated from cloud water.</title>
        <authorList>
            <person name="Jarrige D."/>
            <person name="Haridas S."/>
            <person name="Bleykasten-Grosshans C."/>
            <person name="Joly M."/>
            <person name="Nadalig T."/>
            <person name="Sancelme M."/>
            <person name="Vuilleumier S."/>
            <person name="Grigoriev I.V."/>
            <person name="Amato P."/>
            <person name="Bringel F."/>
        </authorList>
    </citation>
    <scope>NUCLEOTIDE SEQUENCE</scope>
    <source>
        <strain evidence="3">PDD-24b-2</strain>
    </source>
</reference>
<gene>
    <name evidence="3" type="ORF">MKK02DRAFT_40347</name>
</gene>
<name>A0AA38LRW1_9TREE</name>
<evidence type="ECO:0000313" key="3">
    <source>
        <dbReference type="EMBL" id="KAI9632968.1"/>
    </source>
</evidence>
<protein>
    <recommendedName>
        <fullName evidence="2">BTB domain-containing protein</fullName>
    </recommendedName>
</protein>
<organism evidence="3 4">
    <name type="scientific">Dioszegia hungarica</name>
    <dbReference type="NCBI Taxonomy" id="4972"/>
    <lineage>
        <taxon>Eukaryota</taxon>
        <taxon>Fungi</taxon>
        <taxon>Dikarya</taxon>
        <taxon>Basidiomycota</taxon>
        <taxon>Agaricomycotina</taxon>
        <taxon>Tremellomycetes</taxon>
        <taxon>Tremellales</taxon>
        <taxon>Bulleribasidiaceae</taxon>
        <taxon>Dioszegia</taxon>
    </lineage>
</organism>
<evidence type="ECO:0000313" key="4">
    <source>
        <dbReference type="Proteomes" id="UP001164286"/>
    </source>
</evidence>